<name>A0A644THA2_9ZZZZ</name>
<evidence type="ECO:0000256" key="2">
    <source>
        <dbReference type="ARBA" id="ARBA00001936"/>
    </source>
</evidence>
<evidence type="ECO:0000256" key="1">
    <source>
        <dbReference type="ARBA" id="ARBA00001782"/>
    </source>
</evidence>
<dbReference type="GO" id="GO:0004750">
    <property type="term" value="F:D-ribulose-phosphate 3-epimerase activity"/>
    <property type="evidence" value="ECO:0007669"/>
    <property type="project" value="UniProtKB-EC"/>
</dbReference>
<keyword evidence="9 10" id="KW-0413">Isomerase</keyword>
<comment type="caution">
    <text evidence="10">The sequence shown here is derived from an EMBL/GenBank/DDBJ whole genome shotgun (WGS) entry which is preliminary data.</text>
</comment>
<comment type="cofactor">
    <cofactor evidence="5">
        <name>Fe(2+)</name>
        <dbReference type="ChEBI" id="CHEBI:29033"/>
    </cofactor>
</comment>
<dbReference type="InterPro" id="IPR011060">
    <property type="entry name" value="RibuloseP-bd_barrel"/>
</dbReference>
<gene>
    <name evidence="10" type="primary">rpe_4</name>
    <name evidence="10" type="ORF">SDC9_12051</name>
</gene>
<dbReference type="PANTHER" id="PTHR11749">
    <property type="entry name" value="RIBULOSE-5-PHOSPHATE-3-EPIMERASE"/>
    <property type="match status" value="1"/>
</dbReference>
<dbReference type="InterPro" id="IPR026019">
    <property type="entry name" value="Ribul_P_3_epim"/>
</dbReference>
<dbReference type="NCBIfam" id="NF004076">
    <property type="entry name" value="PRK05581.1-4"/>
    <property type="match status" value="1"/>
</dbReference>
<reference evidence="10" key="1">
    <citation type="submission" date="2019-08" db="EMBL/GenBank/DDBJ databases">
        <authorList>
            <person name="Kucharzyk K."/>
            <person name="Murdoch R.W."/>
            <person name="Higgins S."/>
            <person name="Loffler F."/>
        </authorList>
    </citation>
    <scope>NUCLEOTIDE SEQUENCE</scope>
</reference>
<dbReference type="CDD" id="cd00429">
    <property type="entry name" value="RPE"/>
    <property type="match status" value="1"/>
</dbReference>
<comment type="cofactor">
    <cofactor evidence="4">
        <name>Zn(2+)</name>
        <dbReference type="ChEBI" id="CHEBI:29105"/>
    </cofactor>
</comment>
<evidence type="ECO:0000256" key="9">
    <source>
        <dbReference type="ARBA" id="ARBA00023235"/>
    </source>
</evidence>
<dbReference type="AlphaFoldDB" id="A0A644THA2"/>
<dbReference type="GO" id="GO:0006098">
    <property type="term" value="P:pentose-phosphate shunt"/>
    <property type="evidence" value="ECO:0007669"/>
    <property type="project" value="InterPro"/>
</dbReference>
<dbReference type="HAMAP" id="MF_02227">
    <property type="entry name" value="RPE"/>
    <property type="match status" value="1"/>
</dbReference>
<evidence type="ECO:0000313" key="10">
    <source>
        <dbReference type="EMBL" id="MPL66378.1"/>
    </source>
</evidence>
<dbReference type="InterPro" id="IPR000056">
    <property type="entry name" value="Ribul_P_3_epim-like"/>
</dbReference>
<evidence type="ECO:0000256" key="8">
    <source>
        <dbReference type="ARBA" id="ARBA00022723"/>
    </source>
</evidence>
<dbReference type="InterPro" id="IPR013785">
    <property type="entry name" value="Aldolase_TIM"/>
</dbReference>
<proteinExistence type="inferred from homology"/>
<dbReference type="Gene3D" id="3.20.20.70">
    <property type="entry name" value="Aldolase class I"/>
    <property type="match status" value="1"/>
</dbReference>
<evidence type="ECO:0000256" key="3">
    <source>
        <dbReference type="ARBA" id="ARBA00001941"/>
    </source>
</evidence>
<dbReference type="NCBIfam" id="TIGR01163">
    <property type="entry name" value="rpe"/>
    <property type="match status" value="1"/>
</dbReference>
<dbReference type="GO" id="GO:0005737">
    <property type="term" value="C:cytoplasm"/>
    <property type="evidence" value="ECO:0007669"/>
    <property type="project" value="UniProtKB-ARBA"/>
</dbReference>
<comment type="catalytic activity">
    <reaction evidence="1">
        <text>D-ribulose 5-phosphate = D-xylulose 5-phosphate</text>
        <dbReference type="Rhea" id="RHEA:13677"/>
        <dbReference type="ChEBI" id="CHEBI:57737"/>
        <dbReference type="ChEBI" id="CHEBI:58121"/>
        <dbReference type="EC" id="5.1.3.1"/>
    </reaction>
</comment>
<dbReference type="Pfam" id="PF00834">
    <property type="entry name" value="Ribul_P_3_epim"/>
    <property type="match status" value="1"/>
</dbReference>
<comment type="cofactor">
    <cofactor evidence="3">
        <name>Co(2+)</name>
        <dbReference type="ChEBI" id="CHEBI:48828"/>
    </cofactor>
</comment>
<dbReference type="SUPFAM" id="SSF51366">
    <property type="entry name" value="Ribulose-phoshate binding barrel"/>
    <property type="match status" value="1"/>
</dbReference>
<comment type="cofactor">
    <cofactor evidence="2">
        <name>Mn(2+)</name>
        <dbReference type="ChEBI" id="CHEBI:29035"/>
    </cofactor>
</comment>
<evidence type="ECO:0000256" key="7">
    <source>
        <dbReference type="ARBA" id="ARBA00013188"/>
    </source>
</evidence>
<evidence type="ECO:0000256" key="4">
    <source>
        <dbReference type="ARBA" id="ARBA00001947"/>
    </source>
</evidence>
<dbReference type="FunFam" id="3.20.20.70:FF:000004">
    <property type="entry name" value="Ribulose-phosphate 3-epimerase"/>
    <property type="match status" value="1"/>
</dbReference>
<dbReference type="GO" id="GO:0005975">
    <property type="term" value="P:carbohydrate metabolic process"/>
    <property type="evidence" value="ECO:0007669"/>
    <property type="project" value="InterPro"/>
</dbReference>
<dbReference type="EC" id="5.1.3.1" evidence="7"/>
<accession>A0A644THA2</accession>
<evidence type="ECO:0000256" key="5">
    <source>
        <dbReference type="ARBA" id="ARBA00001954"/>
    </source>
</evidence>
<organism evidence="10">
    <name type="scientific">bioreactor metagenome</name>
    <dbReference type="NCBI Taxonomy" id="1076179"/>
    <lineage>
        <taxon>unclassified sequences</taxon>
        <taxon>metagenomes</taxon>
        <taxon>ecological metagenomes</taxon>
    </lineage>
</organism>
<evidence type="ECO:0000256" key="6">
    <source>
        <dbReference type="ARBA" id="ARBA00009541"/>
    </source>
</evidence>
<dbReference type="PIRSF" id="PIRSF001461">
    <property type="entry name" value="RPE"/>
    <property type="match status" value="1"/>
</dbReference>
<dbReference type="GO" id="GO:0046872">
    <property type="term" value="F:metal ion binding"/>
    <property type="evidence" value="ECO:0007669"/>
    <property type="project" value="UniProtKB-KW"/>
</dbReference>
<comment type="similarity">
    <text evidence="6">Belongs to the ribulose-phosphate 3-epimerase family.</text>
</comment>
<dbReference type="EMBL" id="VSSQ01000032">
    <property type="protein sequence ID" value="MPL66378.1"/>
    <property type="molecule type" value="Genomic_DNA"/>
</dbReference>
<keyword evidence="8" id="KW-0479">Metal-binding</keyword>
<sequence length="225" mass="24604">MREPLIAPSVLSADFADIDSALRLIEQSGADWIHLDVMDGHFVPPITFGAKMVQDIRKRTRLPLDAHLMVEAPERQVEDFAEAGADFITFHPEACVHAHRCIQMIRNRGCKPGISIVPSTPVSVIEELLPFVELILVMTVNPGYGGQDLLPFCLEKVKKLRRIRSELKADFLISVDGGIGPSTASQAAQARPDVLVMGSAFFSSPDPATLVEQMRAPYATTGLIC</sequence>
<protein>
    <recommendedName>
        <fullName evidence="7">ribulose-phosphate 3-epimerase</fullName>
        <ecNumber evidence="7">5.1.3.1</ecNumber>
    </recommendedName>
</protein>